<protein>
    <submittedName>
        <fullName evidence="2">Predicted protein</fullName>
    </submittedName>
</protein>
<evidence type="ECO:0000313" key="2">
    <source>
        <dbReference type="EMBL" id="CBX93494.1"/>
    </source>
</evidence>
<gene>
    <name evidence="2" type="ORF">LEMA_P043950.1</name>
</gene>
<keyword evidence="3" id="KW-1185">Reference proteome</keyword>
<evidence type="ECO:0000313" key="3">
    <source>
        <dbReference type="Proteomes" id="UP000002668"/>
    </source>
</evidence>
<sequence>MVCELVGVVENADSMTIDVPSEIGQVVFCECKRDVPAWALKRGPANLSDVRVADATKRDAAGRSVLSVEGGEGGRIDMSNSWTGSDENHDEPPEPVGVATSSPPKGRPRWSPSSGFGSATCRRR</sequence>
<dbReference type="AlphaFoldDB" id="E4ZPV9"/>
<name>E4ZPV9_LEPMJ</name>
<dbReference type="HOGENOM" id="CLU_2004339_0_0_1"/>
<reference evidence="3" key="1">
    <citation type="journal article" date="2011" name="Nat. Commun.">
        <title>Effector diversification within compartments of the Leptosphaeria maculans genome affected by Repeat-Induced Point mutations.</title>
        <authorList>
            <person name="Rouxel T."/>
            <person name="Grandaubert J."/>
            <person name="Hane J.K."/>
            <person name="Hoede C."/>
            <person name="van de Wouw A.P."/>
            <person name="Couloux A."/>
            <person name="Dominguez V."/>
            <person name="Anthouard V."/>
            <person name="Bally P."/>
            <person name="Bourras S."/>
            <person name="Cozijnsen A.J."/>
            <person name="Ciuffetti L.M."/>
            <person name="Degrave A."/>
            <person name="Dilmaghani A."/>
            <person name="Duret L."/>
            <person name="Fudal I."/>
            <person name="Goodwin S.B."/>
            <person name="Gout L."/>
            <person name="Glaser N."/>
            <person name="Linglin J."/>
            <person name="Kema G.H.J."/>
            <person name="Lapalu N."/>
            <person name="Lawrence C.B."/>
            <person name="May K."/>
            <person name="Meyer M."/>
            <person name="Ollivier B."/>
            <person name="Poulain J."/>
            <person name="Schoch C.L."/>
            <person name="Simon A."/>
            <person name="Spatafora J.W."/>
            <person name="Stachowiak A."/>
            <person name="Turgeon B.G."/>
            <person name="Tyler B.M."/>
            <person name="Vincent D."/>
            <person name="Weissenbach J."/>
            <person name="Amselem J."/>
            <person name="Quesneville H."/>
            <person name="Oliver R.P."/>
            <person name="Wincker P."/>
            <person name="Balesdent M.-H."/>
            <person name="Howlett B.J."/>
        </authorList>
    </citation>
    <scope>NUCLEOTIDE SEQUENCE [LARGE SCALE GENOMIC DNA]</scope>
    <source>
        <strain evidence="3">JN3 / isolate v23.1.3 / race Av1-4-5-6-7-8</strain>
    </source>
</reference>
<evidence type="ECO:0000256" key="1">
    <source>
        <dbReference type="SAM" id="MobiDB-lite"/>
    </source>
</evidence>
<dbReference type="Proteomes" id="UP000002668">
    <property type="component" value="Genome"/>
</dbReference>
<dbReference type="EMBL" id="FP929105">
    <property type="protein sequence ID" value="CBX93494.1"/>
    <property type="molecule type" value="Genomic_DNA"/>
</dbReference>
<dbReference type="InParanoid" id="E4ZPV9"/>
<organism evidence="3">
    <name type="scientific">Leptosphaeria maculans (strain JN3 / isolate v23.1.3 / race Av1-4-5-6-7-8)</name>
    <name type="common">Blackleg fungus</name>
    <name type="synonym">Phoma lingam</name>
    <dbReference type="NCBI Taxonomy" id="985895"/>
    <lineage>
        <taxon>Eukaryota</taxon>
        <taxon>Fungi</taxon>
        <taxon>Dikarya</taxon>
        <taxon>Ascomycota</taxon>
        <taxon>Pezizomycotina</taxon>
        <taxon>Dothideomycetes</taxon>
        <taxon>Pleosporomycetidae</taxon>
        <taxon>Pleosporales</taxon>
        <taxon>Pleosporineae</taxon>
        <taxon>Leptosphaeriaceae</taxon>
        <taxon>Plenodomus</taxon>
        <taxon>Plenodomus lingam/Leptosphaeria maculans species complex</taxon>
    </lineage>
</organism>
<accession>E4ZPV9</accession>
<proteinExistence type="predicted"/>
<dbReference type="GeneID" id="13283001"/>
<dbReference type="VEuPathDB" id="FungiDB:LEMA_P043950.1"/>
<feature type="region of interest" description="Disordered" evidence="1">
    <location>
        <begin position="56"/>
        <end position="124"/>
    </location>
</feature>